<reference evidence="1 2" key="1">
    <citation type="journal article" date="2020" name="Cell">
        <title>Large-Scale Comparative Analyses of Tick Genomes Elucidate Their Genetic Diversity and Vector Capacities.</title>
        <authorList>
            <consortium name="Tick Genome and Microbiome Consortium (TIGMIC)"/>
            <person name="Jia N."/>
            <person name="Wang J."/>
            <person name="Shi W."/>
            <person name="Du L."/>
            <person name="Sun Y."/>
            <person name="Zhan W."/>
            <person name="Jiang J.F."/>
            <person name="Wang Q."/>
            <person name="Zhang B."/>
            <person name="Ji P."/>
            <person name="Bell-Sakyi L."/>
            <person name="Cui X.M."/>
            <person name="Yuan T.T."/>
            <person name="Jiang B.G."/>
            <person name="Yang W.F."/>
            <person name="Lam T.T."/>
            <person name="Chang Q.C."/>
            <person name="Ding S.J."/>
            <person name="Wang X.J."/>
            <person name="Zhu J.G."/>
            <person name="Ruan X.D."/>
            <person name="Zhao L."/>
            <person name="Wei J.T."/>
            <person name="Ye R.Z."/>
            <person name="Que T.C."/>
            <person name="Du C.H."/>
            <person name="Zhou Y.H."/>
            <person name="Cheng J.X."/>
            <person name="Dai P.F."/>
            <person name="Guo W.B."/>
            <person name="Han X.H."/>
            <person name="Huang E.J."/>
            <person name="Li L.F."/>
            <person name="Wei W."/>
            <person name="Gao Y.C."/>
            <person name="Liu J.Z."/>
            <person name="Shao H.Z."/>
            <person name="Wang X."/>
            <person name="Wang C.C."/>
            <person name="Yang T.C."/>
            <person name="Huo Q.B."/>
            <person name="Li W."/>
            <person name="Chen H.Y."/>
            <person name="Chen S.E."/>
            <person name="Zhou L.G."/>
            <person name="Ni X.B."/>
            <person name="Tian J.H."/>
            <person name="Sheng Y."/>
            <person name="Liu T."/>
            <person name="Pan Y.S."/>
            <person name="Xia L.Y."/>
            <person name="Li J."/>
            <person name="Zhao F."/>
            <person name="Cao W.C."/>
        </authorList>
    </citation>
    <scope>NUCLEOTIDE SEQUENCE [LARGE SCALE GENOMIC DNA]</scope>
    <source>
        <strain evidence="1">HaeL-2018</strain>
    </source>
</reference>
<dbReference type="OrthoDB" id="10578953at2759"/>
<protein>
    <submittedName>
        <fullName evidence="1">Uncharacterized protein</fullName>
    </submittedName>
</protein>
<organism evidence="1 2">
    <name type="scientific">Haemaphysalis longicornis</name>
    <name type="common">Bush tick</name>
    <dbReference type="NCBI Taxonomy" id="44386"/>
    <lineage>
        <taxon>Eukaryota</taxon>
        <taxon>Metazoa</taxon>
        <taxon>Ecdysozoa</taxon>
        <taxon>Arthropoda</taxon>
        <taxon>Chelicerata</taxon>
        <taxon>Arachnida</taxon>
        <taxon>Acari</taxon>
        <taxon>Parasitiformes</taxon>
        <taxon>Ixodida</taxon>
        <taxon>Ixodoidea</taxon>
        <taxon>Ixodidae</taxon>
        <taxon>Haemaphysalinae</taxon>
        <taxon>Haemaphysalis</taxon>
    </lineage>
</organism>
<dbReference type="Proteomes" id="UP000821853">
    <property type="component" value="Chromosome 9"/>
</dbReference>
<keyword evidence="2" id="KW-1185">Reference proteome</keyword>
<name>A0A9J6H4G6_HAELO</name>
<proteinExistence type="predicted"/>
<sequence length="242" mass="26596">MLPTRTLQIVFAHSSCCAITFLLNKRAVGIFFSPRTNVLLAKIVDGQLENQINAFYQYGVRHTAVINIHGESVTKEGLDVALYALKTAFKTVSGFDSEEAIYTVLGATINNASMVQVLLDQMKRVFVPSVFVSITHVSHEDRALKDCRIVPPTWLSVPNGEVSYGLSLVCEAKSTCQGVTFGVAAYDIEYDNQPHHPQCPEFGFLGPLGRVALLKNMNTYLTSLSSAAAFKKEECLRVEVTT</sequence>
<dbReference type="EMBL" id="JABSTR010000011">
    <property type="protein sequence ID" value="KAH9381679.1"/>
    <property type="molecule type" value="Genomic_DNA"/>
</dbReference>
<evidence type="ECO:0000313" key="2">
    <source>
        <dbReference type="Proteomes" id="UP000821853"/>
    </source>
</evidence>
<dbReference type="VEuPathDB" id="VectorBase:HLOH_064370"/>
<dbReference type="AlphaFoldDB" id="A0A9J6H4G6"/>
<evidence type="ECO:0000313" key="1">
    <source>
        <dbReference type="EMBL" id="KAH9381679.1"/>
    </source>
</evidence>
<gene>
    <name evidence="1" type="ORF">HPB48_021263</name>
</gene>
<comment type="caution">
    <text evidence="1">The sequence shown here is derived from an EMBL/GenBank/DDBJ whole genome shotgun (WGS) entry which is preliminary data.</text>
</comment>
<accession>A0A9J6H4G6</accession>